<dbReference type="OrthoDB" id="9789241at2"/>
<accession>A0A5C5U9K1</accession>
<proteinExistence type="inferred from homology"/>
<dbReference type="InterPro" id="IPR035908">
    <property type="entry name" value="F0_ATP_A_sf"/>
</dbReference>
<evidence type="ECO:0000256" key="5">
    <source>
        <dbReference type="ARBA" id="ARBA00022547"/>
    </source>
</evidence>
<keyword evidence="5 12" id="KW-0138">CF(0)</keyword>
<evidence type="ECO:0000256" key="12">
    <source>
        <dbReference type="HAMAP-Rule" id="MF_01393"/>
    </source>
</evidence>
<evidence type="ECO:0000256" key="7">
    <source>
        <dbReference type="ARBA" id="ARBA00022781"/>
    </source>
</evidence>
<dbReference type="FunFam" id="1.20.120.220:FF:000002">
    <property type="entry name" value="ATP synthase subunit a"/>
    <property type="match status" value="1"/>
</dbReference>
<feature type="transmembrane region" description="Helical" evidence="12">
    <location>
        <begin position="43"/>
        <end position="61"/>
    </location>
</feature>
<protein>
    <recommendedName>
        <fullName evidence="12 13">ATP synthase subunit a</fullName>
    </recommendedName>
    <alternativeName>
        <fullName evidence="12">ATP synthase F0 sector subunit a</fullName>
    </alternativeName>
    <alternativeName>
        <fullName evidence="12">F-ATPase subunit 6</fullName>
    </alternativeName>
</protein>
<comment type="similarity">
    <text evidence="2 12 13">Belongs to the ATPase A chain family.</text>
</comment>
<dbReference type="SUPFAM" id="SSF81336">
    <property type="entry name" value="F1F0 ATP synthase subunit A"/>
    <property type="match status" value="1"/>
</dbReference>
<keyword evidence="4 12" id="KW-1003">Cell membrane</keyword>
<dbReference type="NCBIfam" id="NF004477">
    <property type="entry name" value="PRK05815.1-1"/>
    <property type="match status" value="1"/>
</dbReference>
<dbReference type="Pfam" id="PF00119">
    <property type="entry name" value="ATP-synt_A"/>
    <property type="match status" value="1"/>
</dbReference>
<comment type="caution">
    <text evidence="14">The sequence shown here is derived from an EMBL/GenBank/DDBJ whole genome shotgun (WGS) entry which is preliminary data.</text>
</comment>
<evidence type="ECO:0000256" key="11">
    <source>
        <dbReference type="ARBA" id="ARBA00023310"/>
    </source>
</evidence>
<name>A0A5C5U9K1_9GAMM</name>
<dbReference type="Proteomes" id="UP000319980">
    <property type="component" value="Unassembled WGS sequence"/>
</dbReference>
<evidence type="ECO:0000256" key="6">
    <source>
        <dbReference type="ARBA" id="ARBA00022692"/>
    </source>
</evidence>
<evidence type="ECO:0000256" key="3">
    <source>
        <dbReference type="ARBA" id="ARBA00022448"/>
    </source>
</evidence>
<organism evidence="14 15">
    <name type="scientific">Luteimonas marina</name>
    <dbReference type="NCBI Taxonomy" id="488485"/>
    <lineage>
        <taxon>Bacteria</taxon>
        <taxon>Pseudomonadati</taxon>
        <taxon>Pseudomonadota</taxon>
        <taxon>Gammaproteobacteria</taxon>
        <taxon>Lysobacterales</taxon>
        <taxon>Lysobacteraceae</taxon>
        <taxon>Luteimonas</taxon>
    </lineage>
</organism>
<evidence type="ECO:0000313" key="14">
    <source>
        <dbReference type="EMBL" id="TWT22557.1"/>
    </source>
</evidence>
<feature type="transmembrane region" description="Helical" evidence="12">
    <location>
        <begin position="265"/>
        <end position="286"/>
    </location>
</feature>
<dbReference type="PANTHER" id="PTHR42823:SF3">
    <property type="entry name" value="ATP SYNTHASE SUBUNIT A, CHLOROPLASTIC"/>
    <property type="match status" value="1"/>
</dbReference>
<keyword evidence="11 12" id="KW-0066">ATP synthesis</keyword>
<comment type="subcellular location">
    <subcellularLocation>
        <location evidence="12 13">Cell membrane</location>
        <topology evidence="12 13">Multi-pass membrane protein</topology>
    </subcellularLocation>
    <subcellularLocation>
        <location evidence="1">Membrane</location>
        <topology evidence="1">Multi-pass membrane protein</topology>
    </subcellularLocation>
</comment>
<dbReference type="InterPro" id="IPR045082">
    <property type="entry name" value="ATP_syn_F0_a_bact/chloroplast"/>
</dbReference>
<evidence type="ECO:0000256" key="2">
    <source>
        <dbReference type="ARBA" id="ARBA00006810"/>
    </source>
</evidence>
<dbReference type="HAMAP" id="MF_01393">
    <property type="entry name" value="ATP_synth_a_bact"/>
    <property type="match status" value="1"/>
</dbReference>
<reference evidence="14 15" key="1">
    <citation type="journal article" date="2008" name="Int. J. Syst. Evol. Microbiol.">
        <title>Luteimonas marina sp. nov., isolated from seawater.</title>
        <authorList>
            <person name="Baik K.S."/>
            <person name="Park S.C."/>
            <person name="Kim M.S."/>
            <person name="Kim E.M."/>
            <person name="Park C."/>
            <person name="Chun J."/>
            <person name="Seong C.N."/>
        </authorList>
    </citation>
    <scope>NUCLEOTIDE SEQUENCE [LARGE SCALE GENOMIC DNA]</scope>
    <source>
        <strain evidence="14 15">FR1330</strain>
    </source>
</reference>
<gene>
    <name evidence="12 14" type="primary">atpB</name>
    <name evidence="14" type="ORF">FQY83_05945</name>
</gene>
<dbReference type="AlphaFoldDB" id="A0A5C5U9K1"/>
<keyword evidence="3 12" id="KW-0813">Transport</keyword>
<keyword evidence="6 12" id="KW-0812">Transmembrane</keyword>
<comment type="function">
    <text evidence="12 13">Key component of the proton channel; it plays a direct role in the translocation of protons across the membrane.</text>
</comment>
<evidence type="ECO:0000256" key="8">
    <source>
        <dbReference type="ARBA" id="ARBA00022989"/>
    </source>
</evidence>
<evidence type="ECO:0000256" key="10">
    <source>
        <dbReference type="ARBA" id="ARBA00023136"/>
    </source>
</evidence>
<keyword evidence="9 12" id="KW-0406">Ion transport</keyword>
<dbReference type="GO" id="GO:0045259">
    <property type="term" value="C:proton-transporting ATP synthase complex"/>
    <property type="evidence" value="ECO:0007669"/>
    <property type="project" value="UniProtKB-KW"/>
</dbReference>
<feature type="transmembrane region" description="Helical" evidence="12">
    <location>
        <begin position="151"/>
        <end position="170"/>
    </location>
</feature>
<evidence type="ECO:0000256" key="9">
    <source>
        <dbReference type="ARBA" id="ARBA00023065"/>
    </source>
</evidence>
<keyword evidence="10 12" id="KW-0472">Membrane</keyword>
<evidence type="ECO:0000256" key="1">
    <source>
        <dbReference type="ARBA" id="ARBA00004141"/>
    </source>
</evidence>
<keyword evidence="7 12" id="KW-0375">Hydrogen ion transport</keyword>
<dbReference type="GO" id="GO:0046933">
    <property type="term" value="F:proton-transporting ATP synthase activity, rotational mechanism"/>
    <property type="evidence" value="ECO:0007669"/>
    <property type="project" value="UniProtKB-UniRule"/>
</dbReference>
<dbReference type="NCBIfam" id="TIGR01131">
    <property type="entry name" value="ATP_synt_6_or_A"/>
    <property type="match status" value="1"/>
</dbReference>
<dbReference type="PROSITE" id="PS00449">
    <property type="entry name" value="ATPASE_A"/>
    <property type="match status" value="1"/>
</dbReference>
<dbReference type="GO" id="GO:0005886">
    <property type="term" value="C:plasma membrane"/>
    <property type="evidence" value="ECO:0007669"/>
    <property type="project" value="UniProtKB-SubCell"/>
</dbReference>
<keyword evidence="8 12" id="KW-1133">Transmembrane helix</keyword>
<evidence type="ECO:0000256" key="13">
    <source>
        <dbReference type="RuleBase" id="RU000483"/>
    </source>
</evidence>
<feature type="transmembrane region" description="Helical" evidence="12">
    <location>
        <begin position="97"/>
        <end position="115"/>
    </location>
</feature>
<dbReference type="CDD" id="cd00310">
    <property type="entry name" value="ATP-synt_Fo_a_6"/>
    <property type="match status" value="1"/>
</dbReference>
<keyword evidence="15" id="KW-1185">Reference proteome</keyword>
<feature type="transmembrane region" description="Helical" evidence="12">
    <location>
        <begin position="230"/>
        <end position="253"/>
    </location>
</feature>
<sequence length="293" mass="32356">MSADSTGTEAASGDSTAYIQHHLQHLQWQVGEGSFMKINVDSVLFSLLACAVFLFFFLRTARKATAGVPGKFQTFVEMVVGFVDGLVRETFHGRSKLIAPLAITIFCVVFLMNFMDMIPVDWIPGAWMKANELAGHDPHHAYLRVVPTADLNVTLGLSLMVFLLIQVFGVSHKGPGKFIGEAFTAPFHAESLVMKILLAPANLLLRVIEELVRPLSLTLRLFGNMYAGELIFILIALMTWNAAFGSGLTWVLAPLQFISGFVWTAFHVLVITLQAFIFMMLTIVYLSMAAESH</sequence>
<evidence type="ECO:0000313" key="15">
    <source>
        <dbReference type="Proteomes" id="UP000319980"/>
    </source>
</evidence>
<dbReference type="EMBL" id="VOHK01000002">
    <property type="protein sequence ID" value="TWT22557.1"/>
    <property type="molecule type" value="Genomic_DNA"/>
</dbReference>
<dbReference type="InterPro" id="IPR000568">
    <property type="entry name" value="ATP_synth_F0_asu"/>
</dbReference>
<dbReference type="GO" id="GO:0042777">
    <property type="term" value="P:proton motive force-driven plasma membrane ATP synthesis"/>
    <property type="evidence" value="ECO:0007669"/>
    <property type="project" value="TreeGrafter"/>
</dbReference>
<dbReference type="Gene3D" id="1.20.120.220">
    <property type="entry name" value="ATP synthase, F0 complex, subunit A"/>
    <property type="match status" value="1"/>
</dbReference>
<evidence type="ECO:0000256" key="4">
    <source>
        <dbReference type="ARBA" id="ARBA00022475"/>
    </source>
</evidence>
<dbReference type="InterPro" id="IPR023011">
    <property type="entry name" value="ATP_synth_F0_asu_AS"/>
</dbReference>
<dbReference type="PANTHER" id="PTHR42823">
    <property type="entry name" value="ATP SYNTHASE SUBUNIT A, CHLOROPLASTIC"/>
    <property type="match status" value="1"/>
</dbReference>